<keyword evidence="2" id="KW-0472">Membrane</keyword>
<organism evidence="3">
    <name type="scientific">Bacillus thuringiensis</name>
    <dbReference type="NCBI Taxonomy" id="1428"/>
    <lineage>
        <taxon>Bacteria</taxon>
        <taxon>Bacillati</taxon>
        <taxon>Bacillota</taxon>
        <taxon>Bacilli</taxon>
        <taxon>Bacillales</taxon>
        <taxon>Bacillaceae</taxon>
        <taxon>Bacillus</taxon>
        <taxon>Bacillus cereus group</taxon>
    </lineage>
</organism>
<gene>
    <name evidence="3" type="ORF">FPG91_30600</name>
</gene>
<proteinExistence type="predicted"/>
<dbReference type="AlphaFoldDB" id="A0A643LNY5"/>
<evidence type="ECO:0000313" key="3">
    <source>
        <dbReference type="EMBL" id="KAB1344890.1"/>
    </source>
</evidence>
<keyword evidence="2" id="KW-1133">Transmembrane helix</keyword>
<evidence type="ECO:0000256" key="2">
    <source>
        <dbReference type="SAM" id="Phobius"/>
    </source>
</evidence>
<keyword evidence="2" id="KW-0812">Transmembrane</keyword>
<reference evidence="3" key="1">
    <citation type="submission" date="2019-07" db="EMBL/GenBank/DDBJ databases">
        <title>Draft genome sequence of Bacillus thuringiensis strain PT02.</title>
        <authorList>
            <person name="Nguyen H."/>
            <person name="Nguyen L.N."/>
            <person name="Nguyen H.T.T."/>
            <person name="Nguyen D.V."/>
            <person name="Le H.T.T."/>
        </authorList>
    </citation>
    <scope>NUCLEOTIDE SEQUENCE</scope>
    <source>
        <strain evidence="3">PT02</strain>
    </source>
</reference>
<evidence type="ECO:0000256" key="1">
    <source>
        <dbReference type="SAM" id="MobiDB-lite"/>
    </source>
</evidence>
<dbReference type="RefSeq" id="WP_038413184.1">
    <property type="nucleotide sequence ID" value="NZ_CP050183.1"/>
</dbReference>
<feature type="region of interest" description="Disordered" evidence="1">
    <location>
        <begin position="44"/>
        <end position="71"/>
    </location>
</feature>
<sequence>MDITTVESTTNVCIFGLGIVILAYGVYKGGTFIEQKFDESDRLEREALDNGNRKPSSFGTSRKGFGIRRGA</sequence>
<feature type="transmembrane region" description="Helical" evidence="2">
    <location>
        <begin position="6"/>
        <end position="27"/>
    </location>
</feature>
<comment type="caution">
    <text evidence="3">The sequence shown here is derived from an EMBL/GenBank/DDBJ whole genome shotgun (WGS) entry which is preliminary data.</text>
</comment>
<protein>
    <submittedName>
        <fullName evidence="3">Uncharacterized protein</fullName>
    </submittedName>
</protein>
<dbReference type="EMBL" id="VLPO01000151">
    <property type="protein sequence ID" value="KAB1344890.1"/>
    <property type="molecule type" value="Genomic_DNA"/>
</dbReference>
<accession>A0A643LNY5</accession>
<name>A0A643LNY5_BACTU</name>